<dbReference type="GO" id="GO:0003700">
    <property type="term" value="F:DNA-binding transcription factor activity"/>
    <property type="evidence" value="ECO:0007669"/>
    <property type="project" value="TreeGrafter"/>
</dbReference>
<dbReference type="KEGG" id="ery:CP97_14626"/>
<evidence type="ECO:0000256" key="1">
    <source>
        <dbReference type="ARBA" id="ARBA00023015"/>
    </source>
</evidence>
<dbReference type="InterPro" id="IPR050109">
    <property type="entry name" value="HTH-type_TetR-like_transc_reg"/>
</dbReference>
<evidence type="ECO:0000256" key="4">
    <source>
        <dbReference type="PROSITE-ProRule" id="PRU00335"/>
    </source>
</evidence>
<dbReference type="OrthoDB" id="9811084at2"/>
<evidence type="ECO:0000256" key="3">
    <source>
        <dbReference type="ARBA" id="ARBA00023163"/>
    </source>
</evidence>
<keyword evidence="1" id="KW-0805">Transcription regulation</keyword>
<gene>
    <name evidence="6" type="ORF">CP97_14626</name>
</gene>
<dbReference type="PANTHER" id="PTHR30055:SF234">
    <property type="entry name" value="HTH-TYPE TRANSCRIPTIONAL REGULATOR BETI"/>
    <property type="match status" value="1"/>
</dbReference>
<dbReference type="PROSITE" id="PS50977">
    <property type="entry name" value="HTH_TETR_2"/>
    <property type="match status" value="1"/>
</dbReference>
<dbReference type="AlphaFoldDB" id="A0A161I9R3"/>
<accession>A0A161I9R3</accession>
<dbReference type="GO" id="GO:0000976">
    <property type="term" value="F:transcription cis-regulatory region binding"/>
    <property type="evidence" value="ECO:0007669"/>
    <property type="project" value="TreeGrafter"/>
</dbReference>
<dbReference type="Proteomes" id="UP000059113">
    <property type="component" value="Chromosome"/>
</dbReference>
<dbReference type="InterPro" id="IPR036271">
    <property type="entry name" value="Tet_transcr_reg_TetR-rel_C_sf"/>
</dbReference>
<dbReference type="STRING" id="1648404.CP97_14626"/>
<protein>
    <submittedName>
        <fullName evidence="6">Transcriptional regulator</fullName>
    </submittedName>
</protein>
<evidence type="ECO:0000313" key="6">
    <source>
        <dbReference type="EMBL" id="ANC50312.1"/>
    </source>
</evidence>
<keyword evidence="2 4" id="KW-0238">DNA-binding</keyword>
<evidence type="ECO:0000256" key="2">
    <source>
        <dbReference type="ARBA" id="ARBA00023125"/>
    </source>
</evidence>
<dbReference type="Pfam" id="PF17932">
    <property type="entry name" value="TetR_C_24"/>
    <property type="match status" value="1"/>
</dbReference>
<dbReference type="PRINTS" id="PR00455">
    <property type="entry name" value="HTHTETR"/>
</dbReference>
<keyword evidence="3" id="KW-0804">Transcription</keyword>
<keyword evidence="7" id="KW-1185">Reference proteome</keyword>
<dbReference type="PROSITE" id="PS01081">
    <property type="entry name" value="HTH_TETR_1"/>
    <property type="match status" value="1"/>
</dbReference>
<feature type="DNA-binding region" description="H-T-H motif" evidence="4">
    <location>
        <begin position="36"/>
        <end position="55"/>
    </location>
</feature>
<dbReference type="PANTHER" id="PTHR30055">
    <property type="entry name" value="HTH-TYPE TRANSCRIPTIONAL REGULATOR RUTR"/>
    <property type="match status" value="1"/>
</dbReference>
<organism evidence="6 7">
    <name type="scientific">Aurantiacibacter atlanticus</name>
    <dbReference type="NCBI Taxonomy" id="1648404"/>
    <lineage>
        <taxon>Bacteria</taxon>
        <taxon>Pseudomonadati</taxon>
        <taxon>Pseudomonadota</taxon>
        <taxon>Alphaproteobacteria</taxon>
        <taxon>Sphingomonadales</taxon>
        <taxon>Erythrobacteraceae</taxon>
        <taxon>Aurantiacibacter</taxon>
    </lineage>
</organism>
<dbReference type="Gene3D" id="1.10.357.10">
    <property type="entry name" value="Tetracycline Repressor, domain 2"/>
    <property type="match status" value="1"/>
</dbReference>
<reference evidence="7" key="2">
    <citation type="submission" date="2015-04" db="EMBL/GenBank/DDBJ databases">
        <title>The complete genome sequence of Erythrobacter sp. s21-N3.</title>
        <authorList>
            <person name="Zhuang L."/>
            <person name="Liu Y."/>
            <person name="Shao Z."/>
        </authorList>
    </citation>
    <scope>NUCLEOTIDE SEQUENCE [LARGE SCALE GENOMIC DNA]</scope>
    <source>
        <strain evidence="7">s21-N3</strain>
    </source>
</reference>
<evidence type="ECO:0000313" key="7">
    <source>
        <dbReference type="Proteomes" id="UP000059113"/>
    </source>
</evidence>
<sequence length="218" mass="24540">MARQNETEDNQNGKRREKLIQAAARLFNKNGYDRTTVRQIAAEVGLTSGSIFYYFESKEVLLEEVIAFGMKSGLVLVEEFLSGVTGPLSRFHALLASHLSAITGRPGDAHEVSFSAWKSLPPESRQRLRSLNQLYREIWMQSLTELKAHGYLHSSPEHCRLVLIAALNWSPVWTDVTTKSQLNKTVDHFCSVLLNMTDAEFRDLLMAEQAEEAAKAEA</sequence>
<dbReference type="EMBL" id="CP011310">
    <property type="protein sequence ID" value="ANC50312.1"/>
    <property type="molecule type" value="Genomic_DNA"/>
</dbReference>
<dbReference type="SUPFAM" id="SSF46689">
    <property type="entry name" value="Homeodomain-like"/>
    <property type="match status" value="1"/>
</dbReference>
<feature type="domain" description="HTH tetR-type" evidence="5">
    <location>
        <begin position="13"/>
        <end position="73"/>
    </location>
</feature>
<dbReference type="InterPro" id="IPR001647">
    <property type="entry name" value="HTH_TetR"/>
</dbReference>
<dbReference type="InterPro" id="IPR009057">
    <property type="entry name" value="Homeodomain-like_sf"/>
</dbReference>
<evidence type="ECO:0000259" key="5">
    <source>
        <dbReference type="PROSITE" id="PS50977"/>
    </source>
</evidence>
<name>A0A161I9R3_9SPHN</name>
<dbReference type="InterPro" id="IPR023772">
    <property type="entry name" value="DNA-bd_HTH_TetR-type_CS"/>
</dbReference>
<dbReference type="RefSeq" id="WP_048884743.1">
    <property type="nucleotide sequence ID" value="NZ_CP011310.1"/>
</dbReference>
<dbReference type="InterPro" id="IPR041490">
    <property type="entry name" value="KstR2_TetR_C"/>
</dbReference>
<reference evidence="6 7" key="1">
    <citation type="journal article" date="2015" name="Int. J. Syst. Evol. Microbiol.">
        <title>Erythrobacter atlanticus sp. nov., a bacterium from ocean sediment able to degrade polycyclic aromatic hydrocarbons.</title>
        <authorList>
            <person name="Zhuang L."/>
            <person name="Liu Y."/>
            <person name="Wang L."/>
            <person name="Wang W."/>
            <person name="Shao Z."/>
        </authorList>
    </citation>
    <scope>NUCLEOTIDE SEQUENCE [LARGE SCALE GENOMIC DNA]</scope>
    <source>
        <strain evidence="7">s21-N3</strain>
    </source>
</reference>
<dbReference type="SUPFAM" id="SSF48498">
    <property type="entry name" value="Tetracyclin repressor-like, C-terminal domain"/>
    <property type="match status" value="1"/>
</dbReference>
<dbReference type="Pfam" id="PF00440">
    <property type="entry name" value="TetR_N"/>
    <property type="match status" value="1"/>
</dbReference>
<proteinExistence type="predicted"/>